<dbReference type="AlphaFoldDB" id="A0A6C0C736"/>
<name>A0A6C0C736_9ZZZZ</name>
<protein>
    <submittedName>
        <fullName evidence="1">Uncharacterized protein</fullName>
    </submittedName>
</protein>
<proteinExistence type="predicted"/>
<accession>A0A6C0C736</accession>
<sequence length="55" mass="6125">MIKYLYIQISRQYNSLPATLNDRILGGSNLLAIQFLVGDIQQSNIGEFASHGNID</sequence>
<reference evidence="1" key="1">
    <citation type="journal article" date="2020" name="Nature">
        <title>Giant virus diversity and host interactions through global metagenomics.</title>
        <authorList>
            <person name="Schulz F."/>
            <person name="Roux S."/>
            <person name="Paez-Espino D."/>
            <person name="Jungbluth S."/>
            <person name="Walsh D.A."/>
            <person name="Denef V.J."/>
            <person name="McMahon K.D."/>
            <person name="Konstantinidis K.T."/>
            <person name="Eloe-Fadrosh E.A."/>
            <person name="Kyrpides N.C."/>
            <person name="Woyke T."/>
        </authorList>
    </citation>
    <scope>NUCLEOTIDE SEQUENCE</scope>
    <source>
        <strain evidence="1">GVMAG-M-3300020192-26</strain>
    </source>
</reference>
<dbReference type="EMBL" id="MN739352">
    <property type="protein sequence ID" value="QHS99921.1"/>
    <property type="molecule type" value="Genomic_DNA"/>
</dbReference>
<organism evidence="1">
    <name type="scientific">viral metagenome</name>
    <dbReference type="NCBI Taxonomy" id="1070528"/>
    <lineage>
        <taxon>unclassified sequences</taxon>
        <taxon>metagenomes</taxon>
        <taxon>organismal metagenomes</taxon>
    </lineage>
</organism>
<evidence type="ECO:0000313" key="1">
    <source>
        <dbReference type="EMBL" id="QHS99921.1"/>
    </source>
</evidence>